<dbReference type="Proteomes" id="UP000054771">
    <property type="component" value="Unassembled WGS sequence"/>
</dbReference>
<evidence type="ECO:0000313" key="4">
    <source>
        <dbReference type="EMBL" id="CEN60227.1"/>
    </source>
</evidence>
<dbReference type="OrthoDB" id="419598at2759"/>
<dbReference type="OMA" id="GFASWTI"/>
<dbReference type="Pfam" id="PF05368">
    <property type="entry name" value="NmrA"/>
    <property type="match status" value="1"/>
</dbReference>
<dbReference type="InterPro" id="IPR051164">
    <property type="entry name" value="NmrA-like_oxidored"/>
</dbReference>
<evidence type="ECO:0000256" key="2">
    <source>
        <dbReference type="ARBA" id="ARBA00022857"/>
    </source>
</evidence>
<dbReference type="PANTHER" id="PTHR42748:SF31">
    <property type="entry name" value="NMRA-LIKE DOMAIN-CONTAINING PROTEIN-RELATED"/>
    <property type="match status" value="1"/>
</dbReference>
<keyword evidence="5" id="KW-1185">Reference proteome</keyword>
<comment type="similarity">
    <text evidence="1">Belongs to the NmrA-type oxidoreductase family.</text>
</comment>
<protein>
    <recommendedName>
        <fullName evidence="3">NmrA-like domain-containing protein</fullName>
    </recommendedName>
</protein>
<feature type="domain" description="NmrA-like" evidence="3">
    <location>
        <begin position="5"/>
        <end position="240"/>
    </location>
</feature>
<reference evidence="5" key="1">
    <citation type="journal article" date="2016" name="Genome Announc.">
        <title>Draft genome sequences of fungus Aspergillus calidoustus.</title>
        <authorList>
            <person name="Horn F."/>
            <person name="Linde J."/>
            <person name="Mattern D.J."/>
            <person name="Walther G."/>
            <person name="Guthke R."/>
            <person name="Scherlach K."/>
            <person name="Martin K."/>
            <person name="Brakhage A.A."/>
            <person name="Petzke L."/>
            <person name="Valiante V."/>
        </authorList>
    </citation>
    <scope>NUCLEOTIDE SEQUENCE [LARGE SCALE GENOMIC DNA]</scope>
    <source>
        <strain evidence="5">SF006504</strain>
    </source>
</reference>
<dbReference type="InterPro" id="IPR008030">
    <property type="entry name" value="NmrA-like"/>
</dbReference>
<name>A0A0U5GMB1_ASPCI</name>
<dbReference type="PANTHER" id="PTHR42748">
    <property type="entry name" value="NITROGEN METABOLITE REPRESSION PROTEIN NMRA FAMILY MEMBER"/>
    <property type="match status" value="1"/>
</dbReference>
<keyword evidence="2" id="KW-0521">NADP</keyword>
<organism evidence="4 5">
    <name type="scientific">Aspergillus calidoustus</name>
    <dbReference type="NCBI Taxonomy" id="454130"/>
    <lineage>
        <taxon>Eukaryota</taxon>
        <taxon>Fungi</taxon>
        <taxon>Dikarya</taxon>
        <taxon>Ascomycota</taxon>
        <taxon>Pezizomycotina</taxon>
        <taxon>Eurotiomycetes</taxon>
        <taxon>Eurotiomycetidae</taxon>
        <taxon>Eurotiales</taxon>
        <taxon>Aspergillaceae</taxon>
        <taxon>Aspergillus</taxon>
        <taxon>Aspergillus subgen. Nidulantes</taxon>
    </lineage>
</organism>
<evidence type="ECO:0000256" key="1">
    <source>
        <dbReference type="ARBA" id="ARBA00006328"/>
    </source>
</evidence>
<dbReference type="GO" id="GO:0005634">
    <property type="term" value="C:nucleus"/>
    <property type="evidence" value="ECO:0007669"/>
    <property type="project" value="TreeGrafter"/>
</dbReference>
<accession>A0A0U5GMB1</accession>
<dbReference type="InterPro" id="IPR036291">
    <property type="entry name" value="NAD(P)-bd_dom_sf"/>
</dbReference>
<evidence type="ECO:0000313" key="5">
    <source>
        <dbReference type="Proteomes" id="UP000054771"/>
    </source>
</evidence>
<dbReference type="AlphaFoldDB" id="A0A0U5GMB1"/>
<gene>
    <name evidence="4" type="ORF">ASPCAL02668</name>
</gene>
<dbReference type="SUPFAM" id="SSF51735">
    <property type="entry name" value="NAD(P)-binding Rossmann-fold domains"/>
    <property type="match status" value="1"/>
</dbReference>
<dbReference type="EMBL" id="CDMC01000002">
    <property type="protein sequence ID" value="CEN60227.1"/>
    <property type="molecule type" value="Genomic_DNA"/>
</dbReference>
<proteinExistence type="inferred from homology"/>
<evidence type="ECO:0000259" key="3">
    <source>
        <dbReference type="Pfam" id="PF05368"/>
    </source>
</evidence>
<dbReference type="Gene3D" id="3.40.50.720">
    <property type="entry name" value="NAD(P)-binding Rossmann-like Domain"/>
    <property type="match status" value="1"/>
</dbReference>
<sequence length="314" mass="33875">MSPPKKILVICATGNQGRGVVQHCLAAGYTVSAYVRDPATAAARQLAQSGATLVPGDVGDLDALRAATRGVDAVFLTEVKSGDSAGDLQRSTNVIIAAEEAPTVSHVIVSTAITADEHDSDPQDHPMRQYWRNKRALETRVREAAESSAIQHWTIIRPGHYLQNLLQPMGSFIFPGFAQDRVLRVGWRPETQIPWMDAADVGIVTAAAIADPERYSHRAIDLATEALTAQELAGRIGRALSVLSKEDVQVQVQHRSEEELDERIRAGDPIAPAQQWANGVRGEDVVASCRDELGLLATKLTSVDAFLAAHASRL</sequence>